<feature type="compositionally biased region" description="Basic residues" evidence="1">
    <location>
        <begin position="735"/>
        <end position="744"/>
    </location>
</feature>
<reference evidence="2 3" key="1">
    <citation type="submission" date="2022-05" db="EMBL/GenBank/DDBJ databases">
        <authorList>
            <consortium name="Genoscope - CEA"/>
            <person name="William W."/>
        </authorList>
    </citation>
    <scope>NUCLEOTIDE SEQUENCE [LARGE SCALE GENOMIC DNA]</scope>
</reference>
<dbReference type="AlphaFoldDB" id="A0AAU9XNJ6"/>
<dbReference type="Proteomes" id="UP001159428">
    <property type="component" value="Unassembled WGS sequence"/>
</dbReference>
<feature type="region of interest" description="Disordered" evidence="1">
    <location>
        <begin position="1"/>
        <end position="58"/>
    </location>
</feature>
<protein>
    <submittedName>
        <fullName evidence="2">Uncharacterized protein</fullName>
    </submittedName>
</protein>
<feature type="compositionally biased region" description="Polar residues" evidence="1">
    <location>
        <begin position="1"/>
        <end position="16"/>
    </location>
</feature>
<dbReference type="EMBL" id="CALNXJ010000055">
    <property type="protein sequence ID" value="CAH3154159.1"/>
    <property type="molecule type" value="Genomic_DNA"/>
</dbReference>
<accession>A0AAU9XNJ6</accession>
<dbReference type="InterPro" id="IPR012337">
    <property type="entry name" value="RNaseH-like_sf"/>
</dbReference>
<proteinExistence type="predicted"/>
<feature type="region of interest" description="Disordered" evidence="1">
    <location>
        <begin position="93"/>
        <end position="118"/>
    </location>
</feature>
<organism evidence="2 3">
    <name type="scientific">Pocillopora meandrina</name>
    <dbReference type="NCBI Taxonomy" id="46732"/>
    <lineage>
        <taxon>Eukaryota</taxon>
        <taxon>Metazoa</taxon>
        <taxon>Cnidaria</taxon>
        <taxon>Anthozoa</taxon>
        <taxon>Hexacorallia</taxon>
        <taxon>Scleractinia</taxon>
        <taxon>Astrocoeniina</taxon>
        <taxon>Pocilloporidae</taxon>
        <taxon>Pocillopora</taxon>
    </lineage>
</organism>
<sequence length="812" mass="91438">MSKITNFFTPGTSNGGKRSKVSSNSDNNKDEEPPAKRSLKSTSSEATERFASSKKSSVSSEDVYRIINDVFTEDQKKMLHQYHRYRERNCSRLGTDENKGCQTRKTSSNTSGSSKQTYFVKRQQNKSDIFNEKPSVRYKTTAINEHGQSQKHSAAISCEMMNRVSVFQKKLDERQKVNDSVLFKVFYSIYWLAKEAIANKKAAGLLTLLEKLRVNDLKYFDHRSPASVREMFSTLGCAVKENVVTRAKTAGCFGLFVDDVSDISVMEQMITFIQFYDKDSSEVTVEFLSVDNLLEKHDLANAVAMFQTIQSNLQACTLSTDKLIELATDGASVMVGRKNGLAAKLKDVNPRLISVHCVCHKLALACTDAKDDGNLKFIKEVETVVTQLWKLFENSPKRLACYLKVQQQLKNLKLSNEKSRKMVAKKLQKACDTRWLSFSSAIQSLYTDLVAVLQTLKQLKQDPGQPAAYGLLKKINKVKFIGAVYILKWVLPILATLSKSFQKGAINYASIKPSIDYSKDRLNDVKITEEPIKQLKQDLTSGGRLETLELVCTESNFKDLQGMLQKYIKALVKNIDKRFKSSLPVLSAFSAFNPMLMPNRQSPAEAEEFKTEWKKLKYDLLSWKEHNPKDTADGKKSTPTEWSLKRVMAMKSTFGQFYPKSVQVAEAALAIPVSNAWPERGASQLKLIKTRIRSKIKNDLLASLLHVAINGPVPHTEACDSLVSKAVDMWKAAKKRRKLPHHRPSTQPQANSETEVATPITVVQDMGTQTDVTSTTELQNIREEYEEALHVLHLDDMVEGELDSLEAFAKSM</sequence>
<dbReference type="SUPFAM" id="SSF53098">
    <property type="entry name" value="Ribonuclease H-like"/>
    <property type="match status" value="1"/>
</dbReference>
<evidence type="ECO:0000313" key="2">
    <source>
        <dbReference type="EMBL" id="CAH3154159.1"/>
    </source>
</evidence>
<dbReference type="PANTHER" id="PTHR46880:SF5">
    <property type="entry name" value="DUF4371 DOMAIN-CONTAINING PROTEIN"/>
    <property type="match status" value="1"/>
</dbReference>
<dbReference type="PANTHER" id="PTHR46880">
    <property type="entry name" value="RAS-ASSOCIATING DOMAIN-CONTAINING PROTEIN"/>
    <property type="match status" value="1"/>
</dbReference>
<feature type="compositionally biased region" description="Polar residues" evidence="1">
    <location>
        <begin position="100"/>
        <end position="117"/>
    </location>
</feature>
<evidence type="ECO:0000313" key="3">
    <source>
        <dbReference type="Proteomes" id="UP001159428"/>
    </source>
</evidence>
<feature type="compositionally biased region" description="Polar residues" evidence="1">
    <location>
        <begin position="745"/>
        <end position="755"/>
    </location>
</feature>
<feature type="non-terminal residue" evidence="2">
    <location>
        <position position="812"/>
    </location>
</feature>
<evidence type="ECO:0000256" key="1">
    <source>
        <dbReference type="SAM" id="MobiDB-lite"/>
    </source>
</evidence>
<name>A0AAU9XNJ6_9CNID</name>
<keyword evidence="3" id="KW-1185">Reference proteome</keyword>
<comment type="caution">
    <text evidence="2">The sequence shown here is derived from an EMBL/GenBank/DDBJ whole genome shotgun (WGS) entry which is preliminary data.</text>
</comment>
<feature type="region of interest" description="Disordered" evidence="1">
    <location>
        <begin position="735"/>
        <end position="757"/>
    </location>
</feature>
<gene>
    <name evidence="2" type="ORF">PMEA_00027423</name>
</gene>